<proteinExistence type="predicted"/>
<dbReference type="EMBL" id="CP045201">
    <property type="protein sequence ID" value="QOL79827.1"/>
    <property type="molecule type" value="Genomic_DNA"/>
</dbReference>
<name>A0A7L9WJF0_9RHOB</name>
<sequence>MSLSFVKNTVRTLLAGSLALGMVTAPALARGNDHSENCGKGQRCIVQYDKGHKKDDHGRHDKKDDHRRYDRDDRYERDSRHDNRDGRKFYRLSEREYHHLPRLPRGESYRRDGDRVVRINDNTGAVLAILGLFTALTVTR</sequence>
<dbReference type="KEGG" id="pshq:F3W81_02720"/>
<evidence type="ECO:0008006" key="5">
    <source>
        <dbReference type="Google" id="ProtNLM"/>
    </source>
</evidence>
<reference evidence="3 4" key="1">
    <citation type="submission" date="2019-10" db="EMBL/GenBank/DDBJ databases">
        <title>Pseudopuniceibacterium sp. HQ09 islated from Antarctica.</title>
        <authorList>
            <person name="Liao L."/>
            <person name="Su S."/>
            <person name="Chen B."/>
            <person name="Yu Y."/>
        </authorList>
    </citation>
    <scope>NUCLEOTIDE SEQUENCE [LARGE SCALE GENOMIC DNA]</scope>
    <source>
        <strain evidence="3 4">HQ09</strain>
    </source>
</reference>
<dbReference type="Proteomes" id="UP000594118">
    <property type="component" value="Chromosome"/>
</dbReference>
<gene>
    <name evidence="3" type="ORF">F3W81_02720</name>
</gene>
<feature type="chain" id="PRO_5032519402" description="Integral membrane protein" evidence="2">
    <location>
        <begin position="30"/>
        <end position="140"/>
    </location>
</feature>
<dbReference type="RefSeq" id="WP_193082142.1">
    <property type="nucleotide sequence ID" value="NZ_CP045201.1"/>
</dbReference>
<keyword evidence="2" id="KW-0732">Signal</keyword>
<keyword evidence="4" id="KW-1185">Reference proteome</keyword>
<dbReference type="AlphaFoldDB" id="A0A7L9WJF0"/>
<organism evidence="3 4">
    <name type="scientific">Pseudooceanicola spongiae</name>
    <dbReference type="NCBI Taxonomy" id="2613965"/>
    <lineage>
        <taxon>Bacteria</taxon>
        <taxon>Pseudomonadati</taxon>
        <taxon>Pseudomonadota</taxon>
        <taxon>Alphaproteobacteria</taxon>
        <taxon>Rhodobacterales</taxon>
        <taxon>Paracoccaceae</taxon>
        <taxon>Pseudooceanicola</taxon>
    </lineage>
</organism>
<feature type="region of interest" description="Disordered" evidence="1">
    <location>
        <begin position="49"/>
        <end position="86"/>
    </location>
</feature>
<evidence type="ECO:0000256" key="1">
    <source>
        <dbReference type="SAM" id="MobiDB-lite"/>
    </source>
</evidence>
<evidence type="ECO:0000313" key="3">
    <source>
        <dbReference type="EMBL" id="QOL79827.1"/>
    </source>
</evidence>
<evidence type="ECO:0000313" key="4">
    <source>
        <dbReference type="Proteomes" id="UP000594118"/>
    </source>
</evidence>
<accession>A0A7L9WJF0</accession>
<protein>
    <recommendedName>
        <fullName evidence="5">Integral membrane protein</fullName>
    </recommendedName>
</protein>
<dbReference type="Gene3D" id="3.10.450.160">
    <property type="entry name" value="inner membrane protein cigr"/>
    <property type="match status" value="1"/>
</dbReference>
<feature type="signal peptide" evidence="2">
    <location>
        <begin position="1"/>
        <end position="29"/>
    </location>
</feature>
<evidence type="ECO:0000256" key="2">
    <source>
        <dbReference type="SAM" id="SignalP"/>
    </source>
</evidence>